<protein>
    <submittedName>
        <fullName evidence="3">Oxidoreductase</fullName>
    </submittedName>
</protein>
<evidence type="ECO:0000313" key="3">
    <source>
        <dbReference type="EMBL" id="OLQ70134.1"/>
    </source>
</evidence>
<feature type="domain" description="GFO/IDH/MocA-like oxidoreductase" evidence="2">
    <location>
        <begin position="138"/>
        <end position="245"/>
    </location>
</feature>
<dbReference type="EMBL" id="MJIL01000099">
    <property type="protein sequence ID" value="OLQ70134.1"/>
    <property type="molecule type" value="Genomic_DNA"/>
</dbReference>
<dbReference type="OrthoDB" id="9774191at2"/>
<dbReference type="Pfam" id="PF22725">
    <property type="entry name" value="GFO_IDH_MocA_C3"/>
    <property type="match status" value="1"/>
</dbReference>
<dbReference type="Proteomes" id="UP000186905">
    <property type="component" value="Unassembled WGS sequence"/>
</dbReference>
<dbReference type="InterPro" id="IPR000683">
    <property type="entry name" value="Gfo/Idh/MocA-like_OxRdtase_N"/>
</dbReference>
<evidence type="ECO:0000259" key="1">
    <source>
        <dbReference type="Pfam" id="PF01408"/>
    </source>
</evidence>
<dbReference type="PANTHER" id="PTHR43054:SF1">
    <property type="entry name" value="SCYLLO-INOSITOL 2-DEHYDROGENASE (NADP(+)) IOLU"/>
    <property type="match status" value="1"/>
</dbReference>
<dbReference type="SUPFAM" id="SSF51735">
    <property type="entry name" value="NAD(P)-binding Rossmann-fold domains"/>
    <property type="match status" value="1"/>
</dbReference>
<name>A0A1Q9G760_9GAMM</name>
<dbReference type="GO" id="GO:0000166">
    <property type="term" value="F:nucleotide binding"/>
    <property type="evidence" value="ECO:0007669"/>
    <property type="project" value="InterPro"/>
</dbReference>
<dbReference type="STRING" id="1903952.BIT28_11440"/>
<feature type="domain" description="Gfo/Idh/MocA-like oxidoreductase N-terminal" evidence="1">
    <location>
        <begin position="2"/>
        <end position="118"/>
    </location>
</feature>
<accession>A0A1Q9G760</accession>
<dbReference type="Gene3D" id="3.40.50.720">
    <property type="entry name" value="NAD(P)-binding Rossmann-like Domain"/>
    <property type="match status" value="1"/>
</dbReference>
<comment type="caution">
    <text evidence="3">The sequence shown here is derived from an EMBL/GenBank/DDBJ whole genome shotgun (WGS) entry which is preliminary data.</text>
</comment>
<dbReference type="InterPro" id="IPR055170">
    <property type="entry name" value="GFO_IDH_MocA-like_dom"/>
</dbReference>
<organism evidence="3 4">
    <name type="scientific">Photobacterium proteolyticum</name>
    <dbReference type="NCBI Taxonomy" id="1903952"/>
    <lineage>
        <taxon>Bacteria</taxon>
        <taxon>Pseudomonadati</taxon>
        <taxon>Pseudomonadota</taxon>
        <taxon>Gammaproteobacteria</taxon>
        <taxon>Vibrionales</taxon>
        <taxon>Vibrionaceae</taxon>
        <taxon>Photobacterium</taxon>
    </lineage>
</organism>
<dbReference type="RefSeq" id="WP_075768135.1">
    <property type="nucleotide sequence ID" value="NZ_MJIL01000099.1"/>
</dbReference>
<sequence length="329" mass="36017">MIRFGVIGTNWITDSFIEAAVKTGKYQLTAVYSRQLDKAQQFGAKYGVDRYFDNLDEMAASDEIDAVYIASPNSLHGPQAKQFIEQGKHVAGEKPLASNYAEVDALISAAADKGVVLFEAMKTTYTPNFLRIRESLPKLGKLRKVYFSYCQLSSRYGKYLNGENPNTFNPAFSNGSLMDIGIYPLSAAIGLFGEPNSFTAQGTLLDSGVDAHGTLVLHYNGFDVVISHSKVSDGLIPSELQGEQASMLVDGISECKSVSLHRPGEGAVDLSVAQEENVMYYEALEFARLVELQQVGHSRLERARIVSAIITQARDIIGVRFPADEQPLV</sequence>
<reference evidence="3 4" key="1">
    <citation type="submission" date="2016-09" db="EMBL/GenBank/DDBJ databases">
        <title>Photobacterium proteolyticum sp. nov. a protease producing bacterium isolated from ocean sediments of Laizhou Bay.</title>
        <authorList>
            <person name="Li Y."/>
        </authorList>
    </citation>
    <scope>NUCLEOTIDE SEQUENCE [LARGE SCALE GENOMIC DNA]</scope>
    <source>
        <strain evidence="3 4">13-12</strain>
    </source>
</reference>
<evidence type="ECO:0000313" key="4">
    <source>
        <dbReference type="Proteomes" id="UP000186905"/>
    </source>
</evidence>
<dbReference type="PANTHER" id="PTHR43054">
    <property type="match status" value="1"/>
</dbReference>
<proteinExistence type="predicted"/>
<dbReference type="InterPro" id="IPR036291">
    <property type="entry name" value="NAD(P)-bd_dom_sf"/>
</dbReference>
<dbReference type="Gene3D" id="3.30.360.10">
    <property type="entry name" value="Dihydrodipicolinate Reductase, domain 2"/>
    <property type="match status" value="1"/>
</dbReference>
<dbReference type="AlphaFoldDB" id="A0A1Q9G760"/>
<evidence type="ECO:0000259" key="2">
    <source>
        <dbReference type="Pfam" id="PF22725"/>
    </source>
</evidence>
<dbReference type="Pfam" id="PF01408">
    <property type="entry name" value="GFO_IDH_MocA"/>
    <property type="match status" value="1"/>
</dbReference>
<gene>
    <name evidence="3" type="ORF">BIT28_11440</name>
</gene>
<keyword evidence="4" id="KW-1185">Reference proteome</keyword>
<dbReference type="SUPFAM" id="SSF55347">
    <property type="entry name" value="Glyceraldehyde-3-phosphate dehydrogenase-like, C-terminal domain"/>
    <property type="match status" value="1"/>
</dbReference>